<dbReference type="InterPro" id="IPR043128">
    <property type="entry name" value="Rev_trsase/Diguanyl_cyclase"/>
</dbReference>
<keyword evidence="1" id="KW-0812">Transmembrane</keyword>
<dbReference type="SMART" id="SM00267">
    <property type="entry name" value="GGDEF"/>
    <property type="match status" value="1"/>
</dbReference>
<organism evidence="4 5">
    <name type="scientific">Alteraurantiacibacter buctensis</name>
    <dbReference type="NCBI Taxonomy" id="1503981"/>
    <lineage>
        <taxon>Bacteria</taxon>
        <taxon>Pseudomonadati</taxon>
        <taxon>Pseudomonadota</taxon>
        <taxon>Alphaproteobacteria</taxon>
        <taxon>Sphingomonadales</taxon>
        <taxon>Erythrobacteraceae</taxon>
        <taxon>Alteraurantiacibacter</taxon>
    </lineage>
</organism>
<dbReference type="OrthoDB" id="9814202at2"/>
<evidence type="ECO:0000259" key="2">
    <source>
        <dbReference type="PROSITE" id="PS50883"/>
    </source>
</evidence>
<dbReference type="SMART" id="SM00052">
    <property type="entry name" value="EAL"/>
    <property type="match status" value="1"/>
</dbReference>
<dbReference type="InterPro" id="IPR029787">
    <property type="entry name" value="Nucleotide_cyclase"/>
</dbReference>
<dbReference type="Gene3D" id="3.20.20.450">
    <property type="entry name" value="EAL domain"/>
    <property type="match status" value="1"/>
</dbReference>
<feature type="transmembrane region" description="Helical" evidence="1">
    <location>
        <begin position="143"/>
        <end position="168"/>
    </location>
</feature>
<dbReference type="Proteomes" id="UP000466966">
    <property type="component" value="Unassembled WGS sequence"/>
</dbReference>
<dbReference type="InterPro" id="IPR052155">
    <property type="entry name" value="Biofilm_reg_signaling"/>
</dbReference>
<dbReference type="PANTHER" id="PTHR44757:SF2">
    <property type="entry name" value="BIOFILM ARCHITECTURE MAINTENANCE PROTEIN MBAA"/>
    <property type="match status" value="1"/>
</dbReference>
<feature type="domain" description="GGDEF" evidence="3">
    <location>
        <begin position="218"/>
        <end position="350"/>
    </location>
</feature>
<dbReference type="PROSITE" id="PS50883">
    <property type="entry name" value="EAL"/>
    <property type="match status" value="1"/>
</dbReference>
<accession>A0A844YSW6</accession>
<proteinExistence type="predicted"/>
<dbReference type="Pfam" id="PF00990">
    <property type="entry name" value="GGDEF"/>
    <property type="match status" value="1"/>
</dbReference>
<dbReference type="Pfam" id="PF00563">
    <property type="entry name" value="EAL"/>
    <property type="match status" value="1"/>
</dbReference>
<feature type="transmembrane region" description="Helical" evidence="1">
    <location>
        <begin position="93"/>
        <end position="112"/>
    </location>
</feature>
<dbReference type="CDD" id="cd01949">
    <property type="entry name" value="GGDEF"/>
    <property type="match status" value="1"/>
</dbReference>
<dbReference type="EMBL" id="WTYV01000002">
    <property type="protein sequence ID" value="MXO71435.1"/>
    <property type="molecule type" value="Genomic_DNA"/>
</dbReference>
<dbReference type="SUPFAM" id="SSF141868">
    <property type="entry name" value="EAL domain-like"/>
    <property type="match status" value="1"/>
</dbReference>
<dbReference type="AlphaFoldDB" id="A0A844YSW6"/>
<feature type="transmembrane region" description="Helical" evidence="1">
    <location>
        <begin position="66"/>
        <end position="87"/>
    </location>
</feature>
<gene>
    <name evidence="4" type="ORF">GRI99_07240</name>
</gene>
<sequence length="618" mass="66512">MHNRPTGLLINCLCALLVAQAIIASTNNDHLRAAGGTLALITALRVFLALAHLGTEGRTAQVLRQIFPATSLIFAGLVGLCATLAVLTGTPDSLTVLVVGYAMTVGAGIAVGNAARPPVVIGQMLLTFTPLTVACFIEGSPPLVALGLILPCMSVALTFVTMAMFTALGRQVRLAAESERLAHAMRVQSLTDGVTGLNNRTGFTEASQALIASRASGQQVALFWIDLRRFKEVNDMLGHHVGDEVLRLVADRLVIRAPDDAVLARFGSDEFLLAVPLATRIEAEILAGALSAELAAPMRVSGQRIESGASLGVALLDPDQPDLEHLMQHAGLALYYAKAAGQHQVCFFNHAMTRNLVRRKEIEAELRGAIQRDELSIYFQPIVDLKTGRIRAFEALVRWFHPERGEIPPQDFIPVAEDTGLIITLGNWITRMAARTAVNWPEDVTLAVNLSPVQIHAPGAALGILAALRDAGLPARRLELEVTENLFVADNAATAQFMDMLAVEGVRFALDDFGTGYSSLHYINKYPFRTIKVDRSFVSGPNTGRKSDAIIRAVAEMGATLEMEIVAEGLETAEQVETVRRAGCTLGQGYHFSRAVPAHLALRLLQDEREGANLRLVG</sequence>
<protein>
    <submittedName>
        <fullName evidence="4">EAL domain-containing protein</fullName>
    </submittedName>
</protein>
<reference evidence="4 5" key="1">
    <citation type="submission" date="2019-12" db="EMBL/GenBank/DDBJ databases">
        <title>Genomic-based taxomic classification of the family Erythrobacteraceae.</title>
        <authorList>
            <person name="Xu L."/>
        </authorList>
    </citation>
    <scope>NUCLEOTIDE SEQUENCE [LARGE SCALE GENOMIC DNA]</scope>
    <source>
        <strain evidence="4 5">M0322</strain>
    </source>
</reference>
<dbReference type="Gene3D" id="3.30.70.270">
    <property type="match status" value="1"/>
</dbReference>
<comment type="caution">
    <text evidence="4">The sequence shown here is derived from an EMBL/GenBank/DDBJ whole genome shotgun (WGS) entry which is preliminary data.</text>
</comment>
<dbReference type="PANTHER" id="PTHR44757">
    <property type="entry name" value="DIGUANYLATE CYCLASE DGCP"/>
    <property type="match status" value="1"/>
</dbReference>
<feature type="domain" description="EAL" evidence="2">
    <location>
        <begin position="359"/>
        <end position="609"/>
    </location>
</feature>
<evidence type="ECO:0000259" key="3">
    <source>
        <dbReference type="PROSITE" id="PS50887"/>
    </source>
</evidence>
<dbReference type="RefSeq" id="WP_160771351.1">
    <property type="nucleotide sequence ID" value="NZ_WTYV01000002.1"/>
</dbReference>
<dbReference type="CDD" id="cd01948">
    <property type="entry name" value="EAL"/>
    <property type="match status" value="1"/>
</dbReference>
<feature type="transmembrane region" description="Helical" evidence="1">
    <location>
        <begin position="31"/>
        <end position="54"/>
    </location>
</feature>
<dbReference type="NCBIfam" id="TIGR00254">
    <property type="entry name" value="GGDEF"/>
    <property type="match status" value="1"/>
</dbReference>
<keyword evidence="5" id="KW-1185">Reference proteome</keyword>
<dbReference type="PROSITE" id="PS50887">
    <property type="entry name" value="GGDEF"/>
    <property type="match status" value="1"/>
</dbReference>
<dbReference type="InterPro" id="IPR001633">
    <property type="entry name" value="EAL_dom"/>
</dbReference>
<keyword evidence="1" id="KW-1133">Transmembrane helix</keyword>
<evidence type="ECO:0000313" key="4">
    <source>
        <dbReference type="EMBL" id="MXO71435.1"/>
    </source>
</evidence>
<name>A0A844YSW6_9SPHN</name>
<evidence type="ECO:0000256" key="1">
    <source>
        <dbReference type="SAM" id="Phobius"/>
    </source>
</evidence>
<dbReference type="InterPro" id="IPR035919">
    <property type="entry name" value="EAL_sf"/>
</dbReference>
<evidence type="ECO:0000313" key="5">
    <source>
        <dbReference type="Proteomes" id="UP000466966"/>
    </source>
</evidence>
<dbReference type="InterPro" id="IPR000160">
    <property type="entry name" value="GGDEF_dom"/>
</dbReference>
<dbReference type="SUPFAM" id="SSF55073">
    <property type="entry name" value="Nucleotide cyclase"/>
    <property type="match status" value="1"/>
</dbReference>
<keyword evidence="1" id="KW-0472">Membrane</keyword>